<dbReference type="InterPro" id="IPR016062">
    <property type="entry name" value="TM1410-rel"/>
</dbReference>
<name>A0A9X2RGF2_9BACT</name>
<dbReference type="InterPro" id="IPR017853">
    <property type="entry name" value="GH"/>
</dbReference>
<evidence type="ECO:0000313" key="3">
    <source>
        <dbReference type="Proteomes" id="UP001139125"/>
    </source>
</evidence>
<protein>
    <submittedName>
        <fullName evidence="2">Endo alpha-1,4 polygalactosaminidase</fullName>
    </submittedName>
</protein>
<dbReference type="InterPro" id="IPR013785">
    <property type="entry name" value="Aldolase_TIM"/>
</dbReference>
<proteinExistence type="predicted"/>
<dbReference type="PROSITE" id="PS51257">
    <property type="entry name" value="PROKAR_LIPOPROTEIN"/>
    <property type="match status" value="1"/>
</dbReference>
<dbReference type="AlphaFoldDB" id="A0A9X2RGF2"/>
<dbReference type="RefSeq" id="WP_255135198.1">
    <property type="nucleotide sequence ID" value="NZ_JANDBC010000002.1"/>
</dbReference>
<gene>
    <name evidence="2" type="ORF">NM125_12085</name>
</gene>
<feature type="domain" description="Glycoside-hydrolase family GH114 TIM-barrel" evidence="1">
    <location>
        <begin position="203"/>
        <end position="315"/>
    </location>
</feature>
<dbReference type="Pfam" id="PF03537">
    <property type="entry name" value="Glyco_hydro_114"/>
    <property type="match status" value="1"/>
</dbReference>
<dbReference type="InterPro" id="IPR004352">
    <property type="entry name" value="GH114_TIM-barrel"/>
</dbReference>
<dbReference type="EMBL" id="JANDBC010000002">
    <property type="protein sequence ID" value="MCP9292317.1"/>
    <property type="molecule type" value="Genomic_DNA"/>
</dbReference>
<dbReference type="Proteomes" id="UP001139125">
    <property type="component" value="Unassembled WGS sequence"/>
</dbReference>
<comment type="caution">
    <text evidence="2">The sequence shown here is derived from an EMBL/GenBank/DDBJ whole genome shotgun (WGS) entry which is preliminary data.</text>
</comment>
<dbReference type="PANTHER" id="PTHR35882:SF2">
    <property type="entry name" value="PELA"/>
    <property type="match status" value="1"/>
</dbReference>
<dbReference type="Gene3D" id="3.20.20.70">
    <property type="entry name" value="Aldolase class I"/>
    <property type="match status" value="2"/>
</dbReference>
<keyword evidence="3" id="KW-1185">Reference proteome</keyword>
<evidence type="ECO:0000259" key="1">
    <source>
        <dbReference type="Pfam" id="PF03537"/>
    </source>
</evidence>
<dbReference type="PRINTS" id="PR01545">
    <property type="entry name" value="THEMAYE10DUF"/>
</dbReference>
<accession>A0A9X2RGF2</accession>
<sequence length="318" mass="36475">MRTKFLFLFLIISTLFSCGVVFNNDSIEYREEMRSFVQEISEYAKNQDPGFAVIPQNGHPLLLKNGNIATDYLNAVDGLAQESLFFGYSNDDQPTPATETNQLLRLLNIGKEAGKTILVTDYCSTPFKVTNSYNQNSALGYLSFAAPDRNLTEIPDQPNPIPGVNDEQISNLSEAHNFLYLLNKSEFDSRSGFIKSVQNTNYDIIVMDAFYGSRMFTPSEIEQLRQKKNGGERMVISYMSIGEAEDYRYYWQDGWSTGNPEWLVQENPNWEGNFKVMYWHPEWKSIIYGNEDSYLQKILNAGFDGVYLDIIDGFEFFE</sequence>
<reference evidence="2" key="1">
    <citation type="submission" date="2022-06" db="EMBL/GenBank/DDBJ databases">
        <title>Gracilimonas sp. CAU 1638 isolated from sea sediment.</title>
        <authorList>
            <person name="Kim W."/>
        </authorList>
    </citation>
    <scope>NUCLEOTIDE SEQUENCE</scope>
    <source>
        <strain evidence="2">CAU 1638</strain>
    </source>
</reference>
<organism evidence="2 3">
    <name type="scientific">Gracilimonas sediminicola</name>
    <dbReference type="NCBI Taxonomy" id="2952158"/>
    <lineage>
        <taxon>Bacteria</taxon>
        <taxon>Pseudomonadati</taxon>
        <taxon>Balneolota</taxon>
        <taxon>Balneolia</taxon>
        <taxon>Balneolales</taxon>
        <taxon>Balneolaceae</taxon>
        <taxon>Gracilimonas</taxon>
    </lineage>
</organism>
<dbReference type="PANTHER" id="PTHR35882">
    <property type="entry name" value="PELA"/>
    <property type="match status" value="1"/>
</dbReference>
<dbReference type="SUPFAM" id="SSF51445">
    <property type="entry name" value="(Trans)glycosidases"/>
    <property type="match status" value="2"/>
</dbReference>
<evidence type="ECO:0000313" key="2">
    <source>
        <dbReference type="EMBL" id="MCP9292317.1"/>
    </source>
</evidence>